<evidence type="ECO:0000313" key="8">
    <source>
        <dbReference type="Proteomes" id="UP000664209"/>
    </source>
</evidence>
<keyword evidence="4" id="KW-0460">Magnesium</keyword>
<comment type="caution">
    <text evidence="7">The sequence shown here is derived from an EMBL/GenBank/DDBJ whole genome shotgun (WGS) entry which is preliminary data.</text>
</comment>
<dbReference type="Gene3D" id="3.90.79.10">
    <property type="entry name" value="Nucleoside Triphosphate Pyrophosphohydrolase"/>
    <property type="match status" value="1"/>
</dbReference>
<sequence length="164" mass="18707">MPFRRGARVLLFDEEDRVLLVRGHDQDQPERTWWFTVGGGIDPGESPRQAAVREVREETGLHLDPAGLLGPVAERTAVFDFLRQAVRQHELFFVARVARPGALSHEGWTAVERSFMDEARWWHLEDLGRSGLEIFPSELVSLATDLLAGWDGAVRQLVEQRRVR</sequence>
<evidence type="ECO:0000259" key="6">
    <source>
        <dbReference type="PROSITE" id="PS51462"/>
    </source>
</evidence>
<dbReference type="PROSITE" id="PS51462">
    <property type="entry name" value="NUDIX"/>
    <property type="match status" value="1"/>
</dbReference>
<dbReference type="PRINTS" id="PR00502">
    <property type="entry name" value="NUDIXFAMILY"/>
</dbReference>
<dbReference type="GO" id="GO:0016787">
    <property type="term" value="F:hydrolase activity"/>
    <property type="evidence" value="ECO:0007669"/>
    <property type="project" value="UniProtKB-KW"/>
</dbReference>
<dbReference type="PANTHER" id="PTHR43046">
    <property type="entry name" value="GDP-MANNOSE MANNOSYL HYDROLASE"/>
    <property type="match status" value="1"/>
</dbReference>
<proteinExistence type="inferred from homology"/>
<protein>
    <submittedName>
        <fullName evidence="7">NUDIX domain-containing protein</fullName>
    </submittedName>
</protein>
<dbReference type="InterPro" id="IPR020476">
    <property type="entry name" value="Nudix_hydrolase"/>
</dbReference>
<dbReference type="InterPro" id="IPR015797">
    <property type="entry name" value="NUDIX_hydrolase-like_dom_sf"/>
</dbReference>
<evidence type="ECO:0000256" key="5">
    <source>
        <dbReference type="RuleBase" id="RU003476"/>
    </source>
</evidence>
<dbReference type="InterPro" id="IPR000086">
    <property type="entry name" value="NUDIX_hydrolase_dom"/>
</dbReference>
<organism evidence="7 8">
    <name type="scientific">Actinotalea soli</name>
    <dbReference type="NCBI Taxonomy" id="2819234"/>
    <lineage>
        <taxon>Bacteria</taxon>
        <taxon>Bacillati</taxon>
        <taxon>Actinomycetota</taxon>
        <taxon>Actinomycetes</taxon>
        <taxon>Micrococcales</taxon>
        <taxon>Cellulomonadaceae</taxon>
        <taxon>Actinotalea</taxon>
    </lineage>
</organism>
<gene>
    <name evidence="7" type="ORF">J4G33_01555</name>
</gene>
<keyword evidence="3 5" id="KW-0378">Hydrolase</keyword>
<dbReference type="Proteomes" id="UP000664209">
    <property type="component" value="Unassembled WGS sequence"/>
</dbReference>
<dbReference type="PANTHER" id="PTHR43046:SF12">
    <property type="entry name" value="GDP-MANNOSE MANNOSYL HYDROLASE"/>
    <property type="match status" value="1"/>
</dbReference>
<keyword evidence="8" id="KW-1185">Reference proteome</keyword>
<reference evidence="7" key="1">
    <citation type="submission" date="2021-03" db="EMBL/GenBank/DDBJ databases">
        <title>Actinotalea soli sp. nov., isolated from soil.</title>
        <authorList>
            <person name="Ping W."/>
            <person name="Zhang J."/>
        </authorList>
    </citation>
    <scope>NUCLEOTIDE SEQUENCE</scope>
    <source>
        <strain evidence="7">BY-33</strain>
    </source>
</reference>
<dbReference type="EMBL" id="JAGEMK010000001">
    <property type="protein sequence ID" value="MBO1750485.1"/>
    <property type="molecule type" value="Genomic_DNA"/>
</dbReference>
<evidence type="ECO:0000256" key="4">
    <source>
        <dbReference type="ARBA" id="ARBA00022842"/>
    </source>
</evidence>
<evidence type="ECO:0000313" key="7">
    <source>
        <dbReference type="EMBL" id="MBO1750485.1"/>
    </source>
</evidence>
<comment type="similarity">
    <text evidence="2 5">Belongs to the Nudix hydrolase family.</text>
</comment>
<feature type="domain" description="Nudix hydrolase" evidence="6">
    <location>
        <begin position="2"/>
        <end position="146"/>
    </location>
</feature>
<evidence type="ECO:0000256" key="2">
    <source>
        <dbReference type="ARBA" id="ARBA00005582"/>
    </source>
</evidence>
<dbReference type="SUPFAM" id="SSF55811">
    <property type="entry name" value="Nudix"/>
    <property type="match status" value="1"/>
</dbReference>
<evidence type="ECO:0000256" key="3">
    <source>
        <dbReference type="ARBA" id="ARBA00022801"/>
    </source>
</evidence>
<dbReference type="AlphaFoldDB" id="A0A939LPG2"/>
<accession>A0A939LPG2</accession>
<comment type="cofactor">
    <cofactor evidence="1">
        <name>Mg(2+)</name>
        <dbReference type="ChEBI" id="CHEBI:18420"/>
    </cofactor>
</comment>
<dbReference type="PROSITE" id="PS00893">
    <property type="entry name" value="NUDIX_BOX"/>
    <property type="match status" value="1"/>
</dbReference>
<dbReference type="Pfam" id="PF00293">
    <property type="entry name" value="NUDIX"/>
    <property type="match status" value="1"/>
</dbReference>
<dbReference type="InterPro" id="IPR020084">
    <property type="entry name" value="NUDIX_hydrolase_CS"/>
</dbReference>
<name>A0A939LPG2_9CELL</name>
<dbReference type="CDD" id="cd04685">
    <property type="entry name" value="NUDIX_Hydrolase"/>
    <property type="match status" value="1"/>
</dbReference>
<evidence type="ECO:0000256" key="1">
    <source>
        <dbReference type="ARBA" id="ARBA00001946"/>
    </source>
</evidence>